<feature type="region of interest" description="Disordered" evidence="1">
    <location>
        <begin position="1"/>
        <end position="26"/>
    </location>
</feature>
<dbReference type="AlphaFoldDB" id="A0A8D8EWA1"/>
<protein>
    <submittedName>
        <fullName evidence="2">(northern house mosquito) hypothetical protein</fullName>
    </submittedName>
</protein>
<accession>A0A8D8EWA1</accession>
<evidence type="ECO:0000256" key="1">
    <source>
        <dbReference type="SAM" id="MobiDB-lite"/>
    </source>
</evidence>
<proteinExistence type="predicted"/>
<sequence>MGIFRGEKGREENLHQGGSRQTKTKPHPLTLWFKSCTSSKLTSLYMSSAVSQFELRPDELKLDDLYRWLAKALDPNCRFPECLIEPHRLFGRLSLFWLLGAPRKLMRLHVCRVMPLVLILLFSPLGVELSVGASSRSTPPFSEIEMSLSP</sequence>
<organism evidence="2">
    <name type="scientific">Culex pipiens</name>
    <name type="common">House mosquito</name>
    <dbReference type="NCBI Taxonomy" id="7175"/>
    <lineage>
        <taxon>Eukaryota</taxon>
        <taxon>Metazoa</taxon>
        <taxon>Ecdysozoa</taxon>
        <taxon>Arthropoda</taxon>
        <taxon>Hexapoda</taxon>
        <taxon>Insecta</taxon>
        <taxon>Pterygota</taxon>
        <taxon>Neoptera</taxon>
        <taxon>Endopterygota</taxon>
        <taxon>Diptera</taxon>
        <taxon>Nematocera</taxon>
        <taxon>Culicoidea</taxon>
        <taxon>Culicidae</taxon>
        <taxon>Culicinae</taxon>
        <taxon>Culicini</taxon>
        <taxon>Culex</taxon>
        <taxon>Culex</taxon>
    </lineage>
</organism>
<evidence type="ECO:0000313" key="2">
    <source>
        <dbReference type="EMBL" id="CAG6448034.1"/>
    </source>
</evidence>
<feature type="compositionally biased region" description="Basic and acidic residues" evidence="1">
    <location>
        <begin position="1"/>
        <end position="14"/>
    </location>
</feature>
<dbReference type="EMBL" id="HBUE01010331">
    <property type="protein sequence ID" value="CAG6448034.1"/>
    <property type="molecule type" value="Transcribed_RNA"/>
</dbReference>
<reference evidence="2" key="1">
    <citation type="submission" date="2021-05" db="EMBL/GenBank/DDBJ databases">
        <authorList>
            <person name="Alioto T."/>
            <person name="Alioto T."/>
            <person name="Gomez Garrido J."/>
        </authorList>
    </citation>
    <scope>NUCLEOTIDE SEQUENCE</scope>
</reference>
<name>A0A8D8EWA1_CULPI</name>